<dbReference type="STRING" id="1123382.SAMN02745221_01317"/>
<keyword evidence="3" id="KW-0472">Membrane</keyword>
<organism evidence="4 5">
    <name type="scientific">Thermosyntropha lipolytica DSM 11003</name>
    <dbReference type="NCBI Taxonomy" id="1123382"/>
    <lineage>
        <taxon>Bacteria</taxon>
        <taxon>Bacillati</taxon>
        <taxon>Bacillota</taxon>
        <taxon>Clostridia</taxon>
        <taxon>Eubacteriales</taxon>
        <taxon>Syntrophomonadaceae</taxon>
        <taxon>Thermosyntropha</taxon>
    </lineage>
</organism>
<dbReference type="InterPro" id="IPR010273">
    <property type="entry name" value="DUF881"/>
</dbReference>
<comment type="similarity">
    <text evidence="1">Belongs to the UPF0749 family.</text>
</comment>
<keyword evidence="3" id="KW-0812">Transmembrane</keyword>
<dbReference type="PANTHER" id="PTHR37313:SF2">
    <property type="entry name" value="UPF0749 PROTEIN YLXX"/>
    <property type="match status" value="1"/>
</dbReference>
<dbReference type="EMBL" id="FQWY01000019">
    <property type="protein sequence ID" value="SHG94293.1"/>
    <property type="molecule type" value="Genomic_DNA"/>
</dbReference>
<evidence type="ECO:0000313" key="5">
    <source>
        <dbReference type="Proteomes" id="UP000242329"/>
    </source>
</evidence>
<keyword evidence="5" id="KW-1185">Reference proteome</keyword>
<gene>
    <name evidence="4" type="ORF">SAMN02745221_01317</name>
</gene>
<evidence type="ECO:0000256" key="2">
    <source>
        <dbReference type="SAM" id="Coils"/>
    </source>
</evidence>
<protein>
    <submittedName>
        <fullName evidence="4">Uncharacterized conserved protein YlxW, UPF0749 family</fullName>
    </submittedName>
</protein>
<keyword evidence="2" id="KW-0175">Coiled coil</keyword>
<name>A0A1M5NZ96_9FIRM</name>
<evidence type="ECO:0000256" key="3">
    <source>
        <dbReference type="SAM" id="Phobius"/>
    </source>
</evidence>
<proteinExistence type="inferred from homology"/>
<dbReference type="Gene3D" id="3.30.70.1880">
    <property type="entry name" value="Protein of unknown function DUF881"/>
    <property type="match status" value="1"/>
</dbReference>
<evidence type="ECO:0000313" key="4">
    <source>
        <dbReference type="EMBL" id="SHG94293.1"/>
    </source>
</evidence>
<dbReference type="PANTHER" id="PTHR37313">
    <property type="entry name" value="UPF0749 PROTEIN RV1825"/>
    <property type="match status" value="1"/>
</dbReference>
<dbReference type="Proteomes" id="UP000242329">
    <property type="component" value="Unassembled WGS sequence"/>
</dbReference>
<accession>A0A1M5NZ96</accession>
<evidence type="ECO:0000256" key="1">
    <source>
        <dbReference type="ARBA" id="ARBA00009108"/>
    </source>
</evidence>
<dbReference type="AlphaFoldDB" id="A0A1M5NZ96"/>
<keyword evidence="3" id="KW-1133">Transmembrane helix</keyword>
<dbReference type="RefSeq" id="WP_084728377.1">
    <property type="nucleotide sequence ID" value="NZ_FQWY01000019.1"/>
</dbReference>
<feature type="coiled-coil region" evidence="2">
    <location>
        <begin position="42"/>
        <end position="93"/>
    </location>
</feature>
<feature type="transmembrane region" description="Helical" evidence="3">
    <location>
        <begin position="7"/>
        <end position="27"/>
    </location>
</feature>
<dbReference type="OrthoDB" id="9776196at2"/>
<dbReference type="Pfam" id="PF05949">
    <property type="entry name" value="DUF881"/>
    <property type="match status" value="1"/>
</dbReference>
<reference evidence="5" key="1">
    <citation type="submission" date="2016-11" db="EMBL/GenBank/DDBJ databases">
        <authorList>
            <person name="Varghese N."/>
            <person name="Submissions S."/>
        </authorList>
    </citation>
    <scope>NUCLEOTIDE SEQUENCE [LARGE SCALE GENOMIC DNA]</scope>
    <source>
        <strain evidence="5">DSM 11003</strain>
    </source>
</reference>
<sequence length="241" mass="26882">MENNNKATWISIASVCLVLGIMLAIQFKTTQSYQQSLLPSRINELSQRLNAVTEERDALAEEVLELREKLKNVRDQDKAMADLQEELRKVSMAACMLPLEGPGIIVTLDDSKRLLQPGENPNDLLIHDTDLLMVVNELKASGAEAISINGERITAMTEIRCAGTMILVNWNKISPPFEIRAIGNPDMLESGLMIRGGVVEMLKVWGVQVNVQKVNKVTIPAYNGKLKFEYSTPVEYKEKAE</sequence>